<dbReference type="CDD" id="cd01285">
    <property type="entry name" value="nucleoside_deaminase"/>
    <property type="match status" value="1"/>
</dbReference>
<dbReference type="PROSITE" id="PS00903">
    <property type="entry name" value="CYT_DCMP_DEAMINASES_1"/>
    <property type="match status" value="1"/>
</dbReference>
<gene>
    <name evidence="4" type="ORF">ACFQ4P_09305</name>
</gene>
<keyword evidence="2" id="KW-0862">Zinc</keyword>
<dbReference type="GO" id="GO:0052717">
    <property type="term" value="F:tRNA-specific adenosine-34 deaminase activity"/>
    <property type="evidence" value="ECO:0007669"/>
    <property type="project" value="UniProtKB-EC"/>
</dbReference>
<proteinExistence type="predicted"/>
<feature type="domain" description="CMP/dCMP-type deaminase" evidence="3">
    <location>
        <begin position="2"/>
        <end position="114"/>
    </location>
</feature>
<dbReference type="InterPro" id="IPR016192">
    <property type="entry name" value="APOBEC/CMP_deaminase_Zn-bd"/>
</dbReference>
<name>A0ABW4CKX6_9LACO</name>
<dbReference type="InterPro" id="IPR016193">
    <property type="entry name" value="Cytidine_deaminase-like"/>
</dbReference>
<dbReference type="EC" id="3.5.4.33" evidence="4"/>
<dbReference type="SUPFAM" id="SSF53927">
    <property type="entry name" value="Cytidine deaminase-like"/>
    <property type="match status" value="1"/>
</dbReference>
<dbReference type="PROSITE" id="PS51747">
    <property type="entry name" value="CYT_DCMP_DEAMINASES_2"/>
    <property type="match status" value="1"/>
</dbReference>
<dbReference type="EMBL" id="JBHTOC010000013">
    <property type="protein sequence ID" value="MFD1430443.1"/>
    <property type="molecule type" value="Genomic_DNA"/>
</dbReference>
<evidence type="ECO:0000259" key="3">
    <source>
        <dbReference type="PROSITE" id="PS51747"/>
    </source>
</evidence>
<sequence>MTYDKSFMAQAAKEAESNLISGEGGPFGCVIVKDGAILTAAHNQVLAQHDPTAHAEIMALRQAGALLATHDLSGCTLYSSAMPCPMCLAAIVWANIKTVYYGNAAEDAAAIGFRDAAIYDFIDGGLQNTTVLVLTQHDRELTIPAFHSYQNQAKQLY</sequence>
<protein>
    <submittedName>
        <fullName evidence="4">Nucleoside deaminase</fullName>
        <ecNumber evidence="4">3.5.4.33</ecNumber>
    </submittedName>
</protein>
<organism evidence="4 5">
    <name type="scientific">Lacticaseibacillus mingshuiensis</name>
    <dbReference type="NCBI Taxonomy" id="2799574"/>
    <lineage>
        <taxon>Bacteria</taxon>
        <taxon>Bacillati</taxon>
        <taxon>Bacillota</taxon>
        <taxon>Bacilli</taxon>
        <taxon>Lactobacillales</taxon>
        <taxon>Lactobacillaceae</taxon>
        <taxon>Lacticaseibacillus</taxon>
    </lineage>
</organism>
<evidence type="ECO:0000313" key="4">
    <source>
        <dbReference type="EMBL" id="MFD1430443.1"/>
    </source>
</evidence>
<dbReference type="Proteomes" id="UP001597196">
    <property type="component" value="Unassembled WGS sequence"/>
</dbReference>
<dbReference type="Pfam" id="PF00383">
    <property type="entry name" value="dCMP_cyt_deam_1"/>
    <property type="match status" value="1"/>
</dbReference>
<evidence type="ECO:0000256" key="2">
    <source>
        <dbReference type="ARBA" id="ARBA00022833"/>
    </source>
</evidence>
<keyword evidence="5" id="KW-1185">Reference proteome</keyword>
<evidence type="ECO:0000256" key="1">
    <source>
        <dbReference type="ARBA" id="ARBA00022723"/>
    </source>
</evidence>
<comment type="caution">
    <text evidence="4">The sequence shown here is derived from an EMBL/GenBank/DDBJ whole genome shotgun (WGS) entry which is preliminary data.</text>
</comment>
<keyword evidence="1" id="KW-0479">Metal-binding</keyword>
<keyword evidence="4" id="KW-0378">Hydrolase</keyword>
<reference evidence="5" key="1">
    <citation type="journal article" date="2019" name="Int. J. Syst. Evol. Microbiol.">
        <title>The Global Catalogue of Microorganisms (GCM) 10K type strain sequencing project: providing services to taxonomists for standard genome sequencing and annotation.</title>
        <authorList>
            <consortium name="The Broad Institute Genomics Platform"/>
            <consortium name="The Broad Institute Genome Sequencing Center for Infectious Disease"/>
            <person name="Wu L."/>
            <person name="Ma J."/>
        </authorList>
    </citation>
    <scope>NUCLEOTIDE SEQUENCE [LARGE SCALE GENOMIC DNA]</scope>
    <source>
        <strain evidence="5">CCM 8980</strain>
    </source>
</reference>
<dbReference type="RefSeq" id="WP_203627369.1">
    <property type="nucleotide sequence ID" value="NZ_BOLQ01000013.1"/>
</dbReference>
<dbReference type="PANTHER" id="PTHR11079:SF161">
    <property type="entry name" value="CMP_DCMP-TYPE DEAMINASE DOMAIN-CONTAINING PROTEIN"/>
    <property type="match status" value="1"/>
</dbReference>
<accession>A0ABW4CKX6</accession>
<dbReference type="PANTHER" id="PTHR11079">
    <property type="entry name" value="CYTOSINE DEAMINASE FAMILY MEMBER"/>
    <property type="match status" value="1"/>
</dbReference>
<dbReference type="Gene3D" id="3.40.140.10">
    <property type="entry name" value="Cytidine Deaminase, domain 2"/>
    <property type="match status" value="1"/>
</dbReference>
<evidence type="ECO:0000313" key="5">
    <source>
        <dbReference type="Proteomes" id="UP001597196"/>
    </source>
</evidence>
<dbReference type="InterPro" id="IPR002125">
    <property type="entry name" value="CMP_dCMP_dom"/>
</dbReference>